<dbReference type="GO" id="GO:0045505">
    <property type="term" value="F:dynein intermediate chain binding"/>
    <property type="evidence" value="ECO:0007669"/>
    <property type="project" value="TreeGrafter"/>
</dbReference>
<organism evidence="4 5">
    <name type="scientific">Phyllotreta striolata</name>
    <name type="common">Striped flea beetle</name>
    <name type="synonym">Crioceris striolata</name>
    <dbReference type="NCBI Taxonomy" id="444603"/>
    <lineage>
        <taxon>Eukaryota</taxon>
        <taxon>Metazoa</taxon>
        <taxon>Ecdysozoa</taxon>
        <taxon>Arthropoda</taxon>
        <taxon>Hexapoda</taxon>
        <taxon>Insecta</taxon>
        <taxon>Pterygota</taxon>
        <taxon>Neoptera</taxon>
        <taxon>Endopterygota</taxon>
        <taxon>Coleoptera</taxon>
        <taxon>Polyphaga</taxon>
        <taxon>Cucujiformia</taxon>
        <taxon>Chrysomeloidea</taxon>
        <taxon>Chrysomelidae</taxon>
        <taxon>Galerucinae</taxon>
        <taxon>Alticini</taxon>
        <taxon>Phyllotreta</taxon>
    </lineage>
</organism>
<dbReference type="AlphaFoldDB" id="A0A9N9TIC3"/>
<reference evidence="4" key="1">
    <citation type="submission" date="2022-01" db="EMBL/GenBank/DDBJ databases">
        <authorList>
            <person name="King R."/>
        </authorList>
    </citation>
    <scope>NUCLEOTIDE SEQUENCE</scope>
</reference>
<dbReference type="Proteomes" id="UP001153712">
    <property type="component" value="Chromosome 1"/>
</dbReference>
<sequence length="195" mass="22145">MELGFSDIQQLTKLFNPPKDNSDSEDDNQECGDEGDSTDIIGPNGDNAEAKPKKVNPYNKLENTNEYKEYLSEEGFYEEQGKKSESDWKKTPVWDIAYKQQVTASDVFLQIGLKGPATASCEDMIVTVKLPGDSHYNMDLKIHKNNMVLVTPKHYLDLQLPHPVDPQLGNAKWDNETESLAITLRMDREFDLVNF</sequence>
<feature type="domain" description="PIH1D1/2/3 CS-like" evidence="3">
    <location>
        <begin position="92"/>
        <end position="185"/>
    </location>
</feature>
<feature type="region of interest" description="Disordered" evidence="2">
    <location>
        <begin position="1"/>
        <end position="62"/>
    </location>
</feature>
<proteinExistence type="inferred from homology"/>
<dbReference type="PANTHER" id="PTHR21083:SF0">
    <property type="entry name" value="DYNEIN AXONEMAL ASSEMBLY FACTOR 6"/>
    <property type="match status" value="1"/>
</dbReference>
<dbReference type="OrthoDB" id="25887at2759"/>
<dbReference type="GO" id="GO:0051087">
    <property type="term" value="F:protein-folding chaperone binding"/>
    <property type="evidence" value="ECO:0007669"/>
    <property type="project" value="InterPro"/>
</dbReference>
<dbReference type="GO" id="GO:0005737">
    <property type="term" value="C:cytoplasm"/>
    <property type="evidence" value="ECO:0007669"/>
    <property type="project" value="TreeGrafter"/>
</dbReference>
<dbReference type="Pfam" id="PF18201">
    <property type="entry name" value="PIH1_CS"/>
    <property type="match status" value="1"/>
</dbReference>
<comment type="similarity">
    <text evidence="1">Belongs to the PIH1 family.</text>
</comment>
<evidence type="ECO:0000256" key="1">
    <source>
        <dbReference type="ARBA" id="ARBA00008511"/>
    </source>
</evidence>
<dbReference type="GO" id="GO:0070286">
    <property type="term" value="P:axonemal dynein complex assembly"/>
    <property type="evidence" value="ECO:0007669"/>
    <property type="project" value="InterPro"/>
</dbReference>
<evidence type="ECO:0000313" key="5">
    <source>
        <dbReference type="Proteomes" id="UP001153712"/>
    </source>
</evidence>
<dbReference type="PANTHER" id="PTHR21083">
    <property type="entry name" value="TWISTER"/>
    <property type="match status" value="1"/>
</dbReference>
<accession>A0A9N9TIC3</accession>
<dbReference type="EMBL" id="OU900094">
    <property type="protein sequence ID" value="CAG9854369.1"/>
    <property type="molecule type" value="Genomic_DNA"/>
</dbReference>
<evidence type="ECO:0000259" key="3">
    <source>
        <dbReference type="Pfam" id="PF18201"/>
    </source>
</evidence>
<keyword evidence="5" id="KW-1185">Reference proteome</keyword>
<evidence type="ECO:0000256" key="2">
    <source>
        <dbReference type="SAM" id="MobiDB-lite"/>
    </source>
</evidence>
<evidence type="ECO:0000313" key="4">
    <source>
        <dbReference type="EMBL" id="CAG9854369.1"/>
    </source>
</evidence>
<dbReference type="InterPro" id="IPR026697">
    <property type="entry name" value="DNAAF6"/>
</dbReference>
<dbReference type="InterPro" id="IPR041442">
    <property type="entry name" value="PIH1D1/2/3_CS-like"/>
</dbReference>
<name>A0A9N9TIC3_PHYSR</name>
<gene>
    <name evidence="4" type="ORF">PHYEVI_LOCUS832</name>
</gene>
<feature type="compositionally biased region" description="Acidic residues" evidence="2">
    <location>
        <begin position="23"/>
        <end position="37"/>
    </location>
</feature>
<protein>
    <recommendedName>
        <fullName evidence="3">PIH1D1/2/3 CS-like domain-containing protein</fullName>
    </recommendedName>
</protein>